<feature type="domain" description="PASTA" evidence="3">
    <location>
        <begin position="282"/>
        <end position="350"/>
    </location>
</feature>
<protein>
    <submittedName>
        <fullName evidence="4">PASTA domain-containing protein</fullName>
    </submittedName>
</protein>
<evidence type="ECO:0000256" key="1">
    <source>
        <dbReference type="SAM" id="MobiDB-lite"/>
    </source>
</evidence>
<accession>A0ABQ2SC09</accession>
<dbReference type="CDD" id="cd06577">
    <property type="entry name" value="PASTA_pknB"/>
    <property type="match status" value="2"/>
</dbReference>
<gene>
    <name evidence="4" type="ORF">GCM10008961_07870</name>
</gene>
<name>A0ABQ2SC09_9DEIO</name>
<dbReference type="Proteomes" id="UP000620633">
    <property type="component" value="Unassembled WGS sequence"/>
</dbReference>
<sequence>MGARARYAGQRMTGQVGRVKVIDGKYEVLRELSTQGMVTLSEVRAAEGVTRHVAWFAVATPADRQVFHAYRTALRALEPAGLTDVVARPGAYYAVWRPLTGQPLAALLEQKVRPQETVDALHATADALAAQGYALDDADLLIDNHQVSVAYLRPLTLPRTPEDIAARNAQTLAPLKAGRVRRRREPGAWLTFVPGLLLLGGAAYLGAQAVQIYLNPPVREVVSVTGQEAKAAAKALTAAGFRVEYTQGQAGGRAIGSIIRQDPAGGTNLPRGRLVILTVNNPPAIEVPALEEMNLGQARDALKDRAMVLGKVLKVDGTLSNTPEGRVIAQLPEAASSAQRGQSVQLLISTGISGKETWLPNLTGLTFEQARAHARAAGLVVNAVERQPSDKPENTVLEQTPAPYVRVDVGSPVKLTVAAARYSAPSRPAGNLPLPPAYVPPTPVQPEAPQDPQPTTEPVTPDAVPATPETDTGTTTPPAPATTQPTPPTPPATPEIAPTEPQTRSVNFEYVFPADLPAGNYTVVVRDDDGERQIMPPTAAANLANRRANSSEAAAVRGNAVFIIRRDGVDYATVTP</sequence>
<keyword evidence="2" id="KW-0472">Membrane</keyword>
<feature type="domain" description="PASTA" evidence="3">
    <location>
        <begin position="215"/>
        <end position="281"/>
    </location>
</feature>
<dbReference type="SMART" id="SM00740">
    <property type="entry name" value="PASTA"/>
    <property type="match status" value="3"/>
</dbReference>
<organism evidence="4 5">
    <name type="scientific">Deinococcus knuensis</name>
    <dbReference type="NCBI Taxonomy" id="1837380"/>
    <lineage>
        <taxon>Bacteria</taxon>
        <taxon>Thermotogati</taxon>
        <taxon>Deinococcota</taxon>
        <taxon>Deinococci</taxon>
        <taxon>Deinococcales</taxon>
        <taxon>Deinococcaceae</taxon>
        <taxon>Deinococcus</taxon>
    </lineage>
</organism>
<reference evidence="5" key="1">
    <citation type="journal article" date="2019" name="Int. J. Syst. Evol. Microbiol.">
        <title>The Global Catalogue of Microorganisms (GCM) 10K type strain sequencing project: providing services to taxonomists for standard genome sequencing and annotation.</title>
        <authorList>
            <consortium name="The Broad Institute Genomics Platform"/>
            <consortium name="The Broad Institute Genome Sequencing Center for Infectious Disease"/>
            <person name="Wu L."/>
            <person name="Ma J."/>
        </authorList>
    </citation>
    <scope>NUCLEOTIDE SEQUENCE [LARGE SCALE GENOMIC DNA]</scope>
    <source>
        <strain evidence="5">JCM 31406</strain>
    </source>
</reference>
<dbReference type="Gene3D" id="3.30.10.20">
    <property type="match status" value="3"/>
</dbReference>
<feature type="domain" description="PASTA" evidence="3">
    <location>
        <begin position="354"/>
        <end position="419"/>
    </location>
</feature>
<keyword evidence="5" id="KW-1185">Reference proteome</keyword>
<feature type="transmembrane region" description="Helical" evidence="2">
    <location>
        <begin position="188"/>
        <end position="207"/>
    </location>
</feature>
<feature type="compositionally biased region" description="Pro residues" evidence="1">
    <location>
        <begin position="433"/>
        <end position="452"/>
    </location>
</feature>
<dbReference type="Pfam" id="PF03793">
    <property type="entry name" value="PASTA"/>
    <property type="match status" value="3"/>
</dbReference>
<proteinExistence type="predicted"/>
<keyword evidence="2" id="KW-0812">Transmembrane</keyword>
<dbReference type="PROSITE" id="PS51178">
    <property type="entry name" value="PASTA"/>
    <property type="match status" value="3"/>
</dbReference>
<evidence type="ECO:0000313" key="4">
    <source>
        <dbReference type="EMBL" id="GGS18773.1"/>
    </source>
</evidence>
<feature type="compositionally biased region" description="Low complexity" evidence="1">
    <location>
        <begin position="465"/>
        <end position="476"/>
    </location>
</feature>
<evidence type="ECO:0000256" key="2">
    <source>
        <dbReference type="SAM" id="Phobius"/>
    </source>
</evidence>
<dbReference type="InterPro" id="IPR005543">
    <property type="entry name" value="PASTA_dom"/>
</dbReference>
<feature type="region of interest" description="Disordered" evidence="1">
    <location>
        <begin position="425"/>
        <end position="499"/>
    </location>
</feature>
<evidence type="ECO:0000259" key="3">
    <source>
        <dbReference type="PROSITE" id="PS51178"/>
    </source>
</evidence>
<feature type="compositionally biased region" description="Pro residues" evidence="1">
    <location>
        <begin position="477"/>
        <end position="493"/>
    </location>
</feature>
<comment type="caution">
    <text evidence="4">The sequence shown here is derived from an EMBL/GenBank/DDBJ whole genome shotgun (WGS) entry which is preliminary data.</text>
</comment>
<dbReference type="EMBL" id="BMQO01000002">
    <property type="protein sequence ID" value="GGS18773.1"/>
    <property type="molecule type" value="Genomic_DNA"/>
</dbReference>
<evidence type="ECO:0000313" key="5">
    <source>
        <dbReference type="Proteomes" id="UP000620633"/>
    </source>
</evidence>
<keyword evidence="2" id="KW-1133">Transmembrane helix</keyword>